<dbReference type="CDD" id="cd00637">
    <property type="entry name" value="7tm_classA_rhodopsin-like"/>
    <property type="match status" value="1"/>
</dbReference>
<keyword evidence="7 8" id="KW-0807">Transducer</keyword>
<dbReference type="PROSITE" id="PS50262">
    <property type="entry name" value="G_PROTEIN_RECEP_F1_2"/>
    <property type="match status" value="1"/>
</dbReference>
<dbReference type="InterPro" id="IPR000276">
    <property type="entry name" value="GPCR_Rhodpsn"/>
</dbReference>
<dbReference type="PANTHER" id="PTHR24238">
    <property type="entry name" value="G-PROTEIN COUPLED RECEPTOR"/>
    <property type="match status" value="1"/>
</dbReference>
<feature type="transmembrane region" description="Helical" evidence="10">
    <location>
        <begin position="106"/>
        <end position="124"/>
    </location>
</feature>
<dbReference type="InterPro" id="IPR017452">
    <property type="entry name" value="GPCR_Rhodpsn_7TM"/>
</dbReference>
<dbReference type="Gene3D" id="1.20.1070.10">
    <property type="entry name" value="Rhodopsin 7-helix transmembrane proteins"/>
    <property type="match status" value="2"/>
</dbReference>
<evidence type="ECO:0000256" key="9">
    <source>
        <dbReference type="SAM" id="MobiDB-lite"/>
    </source>
</evidence>
<evidence type="ECO:0000256" key="10">
    <source>
        <dbReference type="SAM" id="Phobius"/>
    </source>
</evidence>
<gene>
    <name evidence="12" type="ORF">V1264_009258</name>
</gene>
<comment type="subcellular location">
    <subcellularLocation>
        <location evidence="1">Membrane</location>
        <topology evidence="1">Multi-pass membrane protein</topology>
    </subcellularLocation>
</comment>
<feature type="transmembrane region" description="Helical" evidence="10">
    <location>
        <begin position="66"/>
        <end position="86"/>
    </location>
</feature>
<reference evidence="12 13" key="1">
    <citation type="submission" date="2024-02" db="EMBL/GenBank/DDBJ databases">
        <title>Chromosome-scale genome assembly of the rough periwinkle Littorina saxatilis.</title>
        <authorList>
            <person name="De Jode A."/>
            <person name="Faria R."/>
            <person name="Formenti G."/>
            <person name="Sims Y."/>
            <person name="Smith T.P."/>
            <person name="Tracey A."/>
            <person name="Wood J.M.D."/>
            <person name="Zagrodzka Z.B."/>
            <person name="Johannesson K."/>
            <person name="Butlin R.K."/>
            <person name="Leder E.H."/>
        </authorList>
    </citation>
    <scope>NUCLEOTIDE SEQUENCE [LARGE SCALE GENOMIC DNA]</scope>
    <source>
        <strain evidence="12">Snail1</strain>
        <tissue evidence="12">Muscle</tissue>
    </source>
</reference>
<keyword evidence="5 10" id="KW-0472">Membrane</keyword>
<comment type="caution">
    <text evidence="12">The sequence shown here is derived from an EMBL/GenBank/DDBJ whole genome shotgun (WGS) entry which is preliminary data.</text>
</comment>
<feature type="compositionally biased region" description="Basic and acidic residues" evidence="9">
    <location>
        <begin position="272"/>
        <end position="281"/>
    </location>
</feature>
<feature type="domain" description="G-protein coupled receptors family 1 profile" evidence="11">
    <location>
        <begin position="46"/>
        <end position="490"/>
    </location>
</feature>
<dbReference type="Proteomes" id="UP001374579">
    <property type="component" value="Unassembled WGS sequence"/>
</dbReference>
<proteinExistence type="inferred from homology"/>
<evidence type="ECO:0000256" key="5">
    <source>
        <dbReference type="ARBA" id="ARBA00023136"/>
    </source>
</evidence>
<feature type="transmembrane region" description="Helical" evidence="10">
    <location>
        <begin position="193"/>
        <end position="216"/>
    </location>
</feature>
<evidence type="ECO:0000313" key="12">
    <source>
        <dbReference type="EMBL" id="KAK7091597.1"/>
    </source>
</evidence>
<dbReference type="Pfam" id="PF00001">
    <property type="entry name" value="7tm_1"/>
    <property type="match status" value="1"/>
</dbReference>
<feature type="transmembrane region" description="Helical" evidence="10">
    <location>
        <begin position="33"/>
        <end position="54"/>
    </location>
</feature>
<keyword evidence="2 8" id="KW-0812">Transmembrane</keyword>
<evidence type="ECO:0000256" key="3">
    <source>
        <dbReference type="ARBA" id="ARBA00022989"/>
    </source>
</evidence>
<keyword evidence="3 10" id="KW-1133">Transmembrane helix</keyword>
<dbReference type="GO" id="GO:0016020">
    <property type="term" value="C:membrane"/>
    <property type="evidence" value="ECO:0007669"/>
    <property type="project" value="UniProtKB-SubCell"/>
</dbReference>
<dbReference type="GO" id="GO:0004930">
    <property type="term" value="F:G protein-coupled receptor activity"/>
    <property type="evidence" value="ECO:0007669"/>
    <property type="project" value="UniProtKB-KW"/>
</dbReference>
<keyword evidence="6 8" id="KW-0675">Receptor</keyword>
<feature type="compositionally biased region" description="Basic and acidic residues" evidence="9">
    <location>
        <begin position="240"/>
        <end position="249"/>
    </location>
</feature>
<feature type="transmembrane region" description="Helical" evidence="10">
    <location>
        <begin position="432"/>
        <end position="451"/>
    </location>
</feature>
<feature type="transmembrane region" description="Helical" evidence="10">
    <location>
        <begin position="471"/>
        <end position="493"/>
    </location>
</feature>
<evidence type="ECO:0000259" key="11">
    <source>
        <dbReference type="PROSITE" id="PS50262"/>
    </source>
</evidence>
<dbReference type="PANTHER" id="PTHR24238:SF47">
    <property type="entry name" value="ECDYSTEROIDS_DOPAMINE RECEPTOR-RELATED"/>
    <property type="match status" value="1"/>
</dbReference>
<feature type="region of interest" description="Disordered" evidence="9">
    <location>
        <begin position="227"/>
        <end position="317"/>
    </location>
</feature>
<evidence type="ECO:0000256" key="2">
    <source>
        <dbReference type="ARBA" id="ARBA00022692"/>
    </source>
</evidence>
<name>A0AAN9AR56_9CAEN</name>
<keyword evidence="4 8" id="KW-0297">G-protein coupled receptor</keyword>
<evidence type="ECO:0000256" key="1">
    <source>
        <dbReference type="ARBA" id="ARBA00004141"/>
    </source>
</evidence>
<evidence type="ECO:0000256" key="7">
    <source>
        <dbReference type="ARBA" id="ARBA00023224"/>
    </source>
</evidence>
<keyword evidence="13" id="KW-1185">Reference proteome</keyword>
<comment type="similarity">
    <text evidence="8">Belongs to the G-protein coupled receptor 1 family.</text>
</comment>
<dbReference type="SUPFAM" id="SSF81321">
    <property type="entry name" value="Family A G protein-coupled receptor-like"/>
    <property type="match status" value="1"/>
</dbReference>
<evidence type="ECO:0000256" key="6">
    <source>
        <dbReference type="ARBA" id="ARBA00023170"/>
    </source>
</evidence>
<evidence type="ECO:0000313" key="13">
    <source>
        <dbReference type="Proteomes" id="UP001374579"/>
    </source>
</evidence>
<organism evidence="12 13">
    <name type="scientific">Littorina saxatilis</name>
    <dbReference type="NCBI Taxonomy" id="31220"/>
    <lineage>
        <taxon>Eukaryota</taxon>
        <taxon>Metazoa</taxon>
        <taxon>Spiralia</taxon>
        <taxon>Lophotrochozoa</taxon>
        <taxon>Mollusca</taxon>
        <taxon>Gastropoda</taxon>
        <taxon>Caenogastropoda</taxon>
        <taxon>Littorinimorpha</taxon>
        <taxon>Littorinoidea</taxon>
        <taxon>Littorinidae</taxon>
        <taxon>Littorina</taxon>
    </lineage>
</organism>
<feature type="compositionally biased region" description="Low complexity" evidence="9">
    <location>
        <begin position="283"/>
        <end position="297"/>
    </location>
</feature>
<feature type="transmembrane region" description="Helical" evidence="10">
    <location>
        <begin position="144"/>
        <end position="163"/>
    </location>
</feature>
<dbReference type="EMBL" id="JBAMIC010000022">
    <property type="protein sequence ID" value="KAK7091597.1"/>
    <property type="molecule type" value="Genomic_DNA"/>
</dbReference>
<dbReference type="PRINTS" id="PR00237">
    <property type="entry name" value="GPCRRHODOPSN"/>
</dbReference>
<evidence type="ECO:0000256" key="8">
    <source>
        <dbReference type="RuleBase" id="RU000688"/>
    </source>
</evidence>
<sequence>MKADNLTDQATIGPEEFLHLQNHHFASVFAPTLTYIIVLMVAGVVGNIIVFLVYFRRYKPSSSRTFVLSMSVCDLLTNVLSLPTEFLFRFRNDLEVNDAICRANGAAKSFLVLFSGFLLVTVALDRYMKVCRPTKRQYTLKKTLALCSVVAFSTAVPTIVLVGKQTIRFEGSNITGSTCFIDEDFVHSLYLDVYKALVVVTFVSSVAVMGTAYGLIARRLWKHKKRMAAPSRGIEDSETQETRFTENESRCQTTTETKAETTCGKASTQNDRTIEPFKDQLESESQSAASSVNEQNQLAESGDPKATLSTSTDKTVKTSTIMNNDGLQESGIQTEQVSTVRVSTIASSKTSVKVSTVEDFSTSDENAAEPKLEATLGITADHRATVCTKASGLSALCCWKRRNVNPPLKNTNSLLPTSHRARAVRKIPKRTTLMMFVLTAVFVVNFLPYLVTLSWYGGEDRLDLDRWGLNVYHISVRSYFFNSAVNPLVYSFYSARFRHECRGLFSCKIR</sequence>
<feature type="compositionally biased region" description="Low complexity" evidence="9">
    <location>
        <begin position="307"/>
        <end position="317"/>
    </location>
</feature>
<evidence type="ECO:0000256" key="4">
    <source>
        <dbReference type="ARBA" id="ARBA00023040"/>
    </source>
</evidence>
<dbReference type="PROSITE" id="PS00237">
    <property type="entry name" value="G_PROTEIN_RECEP_F1_1"/>
    <property type="match status" value="1"/>
</dbReference>
<protein>
    <recommendedName>
        <fullName evidence="11">G-protein coupled receptors family 1 profile domain-containing protein</fullName>
    </recommendedName>
</protein>
<feature type="compositionally biased region" description="Low complexity" evidence="9">
    <location>
        <begin position="253"/>
        <end position="262"/>
    </location>
</feature>
<dbReference type="AlphaFoldDB" id="A0AAN9AR56"/>
<accession>A0AAN9AR56</accession>